<dbReference type="PROSITE" id="PS00135">
    <property type="entry name" value="TRYPSIN_SER"/>
    <property type="match status" value="1"/>
</dbReference>
<keyword evidence="6" id="KW-1185">Reference proteome</keyword>
<dbReference type="InterPro" id="IPR001314">
    <property type="entry name" value="Peptidase_S1A"/>
</dbReference>
<dbReference type="SUPFAM" id="SSF50494">
    <property type="entry name" value="Trypsin-like serine proteases"/>
    <property type="match status" value="1"/>
</dbReference>
<dbReference type="Gene3D" id="2.40.10.10">
    <property type="entry name" value="Trypsin-like serine proteases"/>
    <property type="match status" value="1"/>
</dbReference>
<dbReference type="InterPro" id="IPR043504">
    <property type="entry name" value="Peptidase_S1_PA_chymotrypsin"/>
</dbReference>
<dbReference type="PRINTS" id="PR00722">
    <property type="entry name" value="CHYMOTRYPSIN"/>
</dbReference>
<keyword evidence="3" id="KW-0645">Protease</keyword>
<comment type="caution">
    <text evidence="5">The sequence shown here is derived from an EMBL/GenBank/DDBJ whole genome shotgun (WGS) entry which is preliminary data.</text>
</comment>
<evidence type="ECO:0000313" key="6">
    <source>
        <dbReference type="Proteomes" id="UP000017834"/>
    </source>
</evidence>
<keyword evidence="3" id="KW-0378">Hydrolase</keyword>
<evidence type="ECO:0000259" key="4">
    <source>
        <dbReference type="PROSITE" id="PS50240"/>
    </source>
</evidence>
<organism evidence="5 6">
    <name type="scientific">Enterobacter cloacae S611</name>
    <dbReference type="NCBI Taxonomy" id="1399146"/>
    <lineage>
        <taxon>Bacteria</taxon>
        <taxon>Pseudomonadati</taxon>
        <taxon>Pseudomonadota</taxon>
        <taxon>Gammaproteobacteria</taxon>
        <taxon>Enterobacterales</taxon>
        <taxon>Enterobacteriaceae</taxon>
        <taxon>Enterobacter</taxon>
        <taxon>Enterobacter cloacae complex</taxon>
    </lineage>
</organism>
<protein>
    <submittedName>
        <fullName evidence="5">Trypsin family protein</fullName>
    </submittedName>
</protein>
<dbReference type="SMART" id="SM00020">
    <property type="entry name" value="Tryp_SPc"/>
    <property type="match status" value="1"/>
</dbReference>
<evidence type="ECO:0000256" key="2">
    <source>
        <dbReference type="ARBA" id="ARBA00023157"/>
    </source>
</evidence>
<evidence type="ECO:0000256" key="1">
    <source>
        <dbReference type="ARBA" id="ARBA00007664"/>
    </source>
</evidence>
<comment type="similarity">
    <text evidence="1">Belongs to the peptidase S1 family.</text>
</comment>
<dbReference type="InterPro" id="IPR018114">
    <property type="entry name" value="TRYPSIN_HIS"/>
</dbReference>
<gene>
    <name evidence="5" type="ORF">EDP2_3892</name>
</gene>
<dbReference type="Pfam" id="PF00089">
    <property type="entry name" value="Trypsin"/>
    <property type="match status" value="1"/>
</dbReference>
<dbReference type="InterPro" id="IPR033116">
    <property type="entry name" value="TRYPSIN_SER"/>
</dbReference>
<dbReference type="PROSITE" id="PS00134">
    <property type="entry name" value="TRYPSIN_HIS"/>
    <property type="match status" value="1"/>
</dbReference>
<name>A0ABN0QCR9_ENTCL</name>
<evidence type="ECO:0000313" key="5">
    <source>
        <dbReference type="EMBL" id="ESS60180.1"/>
    </source>
</evidence>
<dbReference type="InterPro" id="IPR050430">
    <property type="entry name" value="Peptidase_S1"/>
</dbReference>
<dbReference type="InterPro" id="IPR001254">
    <property type="entry name" value="Trypsin_dom"/>
</dbReference>
<dbReference type="PANTHER" id="PTHR24276:SF98">
    <property type="entry name" value="FI18310P1-RELATED"/>
    <property type="match status" value="1"/>
</dbReference>
<sequence>MTRLTESRYFKKGGIIAALRECQPYFGEKRVTPKIKTALCVAAALLSFSSINVASASDRMVRIVNGTPAQPGEFPEFITINANNTLQGHRCGGVLVNSRWVLTAAHCATMFDLTEANILIGAESYQPLKIKESVPVEKVVVHPSYDEWTMEGTAKYDIALIKLARETTSADFALLTGNNAGDEPPAALTDIPLTGVGFGVNENGLQPNVLYKGHLSVLPDSQCIDVPQFYPPTYFEPQMHICAGYATAGGDSGGPLFADYNGSRYVVGIVSRDLILPAQQFTRVSYYADWINATVAG</sequence>
<dbReference type="EMBL" id="AXOM01000009">
    <property type="protein sequence ID" value="ESS60180.1"/>
    <property type="molecule type" value="Genomic_DNA"/>
</dbReference>
<proteinExistence type="inferred from homology"/>
<feature type="domain" description="Peptidase S1" evidence="4">
    <location>
        <begin position="63"/>
        <end position="296"/>
    </location>
</feature>
<dbReference type="Proteomes" id="UP000017834">
    <property type="component" value="Unassembled WGS sequence"/>
</dbReference>
<accession>A0ABN0QCR9</accession>
<dbReference type="PROSITE" id="PS50240">
    <property type="entry name" value="TRYPSIN_DOM"/>
    <property type="match status" value="1"/>
</dbReference>
<keyword evidence="2" id="KW-1015">Disulfide bond</keyword>
<keyword evidence="3" id="KW-0720">Serine protease</keyword>
<reference evidence="5 6" key="1">
    <citation type="journal article" date="2014" name="Genome Announc.">
        <title>Draft Genome Sequence of Enterobacter cloacae Strain S611.</title>
        <authorList>
            <person name="Wang D."/>
            <person name="Han C.S."/>
            <person name="Dichosa A.E."/>
            <person name="Gleasner C.D."/>
            <person name="Johnson S.L."/>
            <person name="Daligault H.E."/>
            <person name="Davenport K.W."/>
            <person name="Li P.E."/>
            <person name="Pierson E.A."/>
            <person name="Pierson L.S.III."/>
        </authorList>
    </citation>
    <scope>NUCLEOTIDE SEQUENCE [LARGE SCALE GENOMIC DNA]</scope>
    <source>
        <strain evidence="5 6">S611</strain>
    </source>
</reference>
<dbReference type="PANTHER" id="PTHR24276">
    <property type="entry name" value="POLYSERASE-RELATED"/>
    <property type="match status" value="1"/>
</dbReference>
<evidence type="ECO:0000256" key="3">
    <source>
        <dbReference type="RuleBase" id="RU363034"/>
    </source>
</evidence>
<dbReference type="InterPro" id="IPR009003">
    <property type="entry name" value="Peptidase_S1_PA"/>
</dbReference>
<dbReference type="CDD" id="cd00190">
    <property type="entry name" value="Tryp_SPc"/>
    <property type="match status" value="1"/>
</dbReference>